<keyword evidence="3" id="KW-1185">Reference proteome</keyword>
<feature type="compositionally biased region" description="Polar residues" evidence="1">
    <location>
        <begin position="107"/>
        <end position="122"/>
    </location>
</feature>
<evidence type="ECO:0000256" key="1">
    <source>
        <dbReference type="SAM" id="MobiDB-lite"/>
    </source>
</evidence>
<comment type="caution">
    <text evidence="2">The sequence shown here is derived from an EMBL/GenBank/DDBJ whole genome shotgun (WGS) entry which is preliminary data.</text>
</comment>
<sequence length="147" mass="16213">MILDKELPSTSGFQPRHNSTVRTPLANFTLTVPTDVNDVLTHPSPTQRILLAVDDRPNTEKKELVIKTKTVTHTNPPPLHTPVVSRRKSIFDPDHSLSPFQAPKTPSKGSTMQNTQNITLANALNRPREPASPRFMAPQPSTPVVAK</sequence>
<accession>A0ABD1DZN9</accession>
<feature type="region of interest" description="Disordered" evidence="1">
    <location>
        <begin position="68"/>
        <end position="147"/>
    </location>
</feature>
<feature type="compositionally biased region" description="Polar residues" evidence="1">
    <location>
        <begin position="8"/>
        <end position="20"/>
    </location>
</feature>
<dbReference type="Proteomes" id="UP001566132">
    <property type="component" value="Unassembled WGS sequence"/>
</dbReference>
<protein>
    <submittedName>
        <fullName evidence="2">Uncharacterized protein</fullName>
    </submittedName>
</protein>
<feature type="region of interest" description="Disordered" evidence="1">
    <location>
        <begin position="1"/>
        <end position="20"/>
    </location>
</feature>
<gene>
    <name evidence="2" type="ORF">ABEB36_015268</name>
</gene>
<name>A0ABD1DZN9_HYPHA</name>
<proteinExistence type="predicted"/>
<evidence type="ECO:0000313" key="3">
    <source>
        <dbReference type="Proteomes" id="UP001566132"/>
    </source>
</evidence>
<dbReference type="EMBL" id="JBDJPC010000016">
    <property type="protein sequence ID" value="KAL1487883.1"/>
    <property type="molecule type" value="Genomic_DNA"/>
</dbReference>
<evidence type="ECO:0000313" key="2">
    <source>
        <dbReference type="EMBL" id="KAL1487883.1"/>
    </source>
</evidence>
<dbReference type="AlphaFoldDB" id="A0ABD1DZN9"/>
<reference evidence="2 3" key="1">
    <citation type="submission" date="2024-05" db="EMBL/GenBank/DDBJ databases">
        <title>Genetic variation in Jamaican populations of the coffee berry borer (Hypothenemus hampei).</title>
        <authorList>
            <person name="Errbii M."/>
            <person name="Myrie A."/>
        </authorList>
    </citation>
    <scope>NUCLEOTIDE SEQUENCE [LARGE SCALE GENOMIC DNA]</scope>
    <source>
        <strain evidence="2">JA-Hopewell-2020-01-JO</strain>
        <tissue evidence="2">Whole body</tissue>
    </source>
</reference>
<organism evidence="2 3">
    <name type="scientific">Hypothenemus hampei</name>
    <name type="common">Coffee berry borer</name>
    <dbReference type="NCBI Taxonomy" id="57062"/>
    <lineage>
        <taxon>Eukaryota</taxon>
        <taxon>Metazoa</taxon>
        <taxon>Ecdysozoa</taxon>
        <taxon>Arthropoda</taxon>
        <taxon>Hexapoda</taxon>
        <taxon>Insecta</taxon>
        <taxon>Pterygota</taxon>
        <taxon>Neoptera</taxon>
        <taxon>Endopterygota</taxon>
        <taxon>Coleoptera</taxon>
        <taxon>Polyphaga</taxon>
        <taxon>Cucujiformia</taxon>
        <taxon>Curculionidae</taxon>
        <taxon>Scolytinae</taxon>
        <taxon>Hypothenemus</taxon>
    </lineage>
</organism>